<comment type="caution">
    <text evidence="2">The sequence shown here is derived from an EMBL/GenBank/DDBJ whole genome shotgun (WGS) entry which is preliminary data.</text>
</comment>
<gene>
    <name evidence="2" type="ORF">PoB_006133900</name>
</gene>
<dbReference type="Proteomes" id="UP000735302">
    <property type="component" value="Unassembled WGS sequence"/>
</dbReference>
<reference evidence="2 3" key="1">
    <citation type="journal article" date="2021" name="Elife">
        <title>Chloroplast acquisition without the gene transfer in kleptoplastic sea slugs, Plakobranchus ocellatus.</title>
        <authorList>
            <person name="Maeda T."/>
            <person name="Takahashi S."/>
            <person name="Yoshida T."/>
            <person name="Shimamura S."/>
            <person name="Takaki Y."/>
            <person name="Nagai Y."/>
            <person name="Toyoda A."/>
            <person name="Suzuki Y."/>
            <person name="Arimoto A."/>
            <person name="Ishii H."/>
            <person name="Satoh N."/>
            <person name="Nishiyama T."/>
            <person name="Hasebe M."/>
            <person name="Maruyama T."/>
            <person name="Minagawa J."/>
            <person name="Obokata J."/>
            <person name="Shigenobu S."/>
        </authorList>
    </citation>
    <scope>NUCLEOTIDE SEQUENCE [LARGE SCALE GENOMIC DNA]</scope>
</reference>
<dbReference type="AlphaFoldDB" id="A0AAV4CSG4"/>
<organism evidence="2 3">
    <name type="scientific">Plakobranchus ocellatus</name>
    <dbReference type="NCBI Taxonomy" id="259542"/>
    <lineage>
        <taxon>Eukaryota</taxon>
        <taxon>Metazoa</taxon>
        <taxon>Spiralia</taxon>
        <taxon>Lophotrochozoa</taxon>
        <taxon>Mollusca</taxon>
        <taxon>Gastropoda</taxon>
        <taxon>Heterobranchia</taxon>
        <taxon>Euthyneura</taxon>
        <taxon>Panpulmonata</taxon>
        <taxon>Sacoglossa</taxon>
        <taxon>Placobranchoidea</taxon>
        <taxon>Plakobranchidae</taxon>
        <taxon>Plakobranchus</taxon>
    </lineage>
</organism>
<evidence type="ECO:0000256" key="1">
    <source>
        <dbReference type="SAM" id="MobiDB-lite"/>
    </source>
</evidence>
<evidence type="ECO:0000313" key="3">
    <source>
        <dbReference type="Proteomes" id="UP000735302"/>
    </source>
</evidence>
<evidence type="ECO:0000313" key="2">
    <source>
        <dbReference type="EMBL" id="GFO34834.1"/>
    </source>
</evidence>
<proteinExistence type="predicted"/>
<accession>A0AAV4CSG4</accession>
<keyword evidence="3" id="KW-1185">Reference proteome</keyword>
<feature type="region of interest" description="Disordered" evidence="1">
    <location>
        <begin position="28"/>
        <end position="53"/>
    </location>
</feature>
<sequence>MSSKDQSWSLSLRDALGRLQTKLTISAPQRTDKAMSSGHRQDHALTANRSGVHVEGHRSGVRLREWLGIIVGSGEW</sequence>
<protein>
    <submittedName>
        <fullName evidence="2">Uncharacterized protein</fullName>
    </submittedName>
</protein>
<dbReference type="EMBL" id="BLXT01006948">
    <property type="protein sequence ID" value="GFO34834.1"/>
    <property type="molecule type" value="Genomic_DNA"/>
</dbReference>
<name>A0AAV4CSG4_9GAST</name>